<evidence type="ECO:0000313" key="10">
    <source>
        <dbReference type="Proteomes" id="UP000271098"/>
    </source>
</evidence>
<dbReference type="GO" id="GO:0005993">
    <property type="term" value="P:trehalose catabolic process"/>
    <property type="evidence" value="ECO:0007669"/>
    <property type="project" value="TreeGrafter"/>
</dbReference>
<protein>
    <recommendedName>
        <fullName evidence="4">Trehalase</fullName>
        <ecNumber evidence="3">3.2.1.28</ecNumber>
    </recommendedName>
    <alternativeName>
        <fullName evidence="7">Alpha,alpha-trehalase</fullName>
    </alternativeName>
    <alternativeName>
        <fullName evidence="8">Alpha,alpha-trehalose glucohydrolase</fullName>
    </alternativeName>
</protein>
<accession>A0A183ETB3</accession>
<dbReference type="PROSITE" id="PS00928">
    <property type="entry name" value="TREHALASE_2"/>
    <property type="match status" value="1"/>
</dbReference>
<dbReference type="PANTHER" id="PTHR23403:SF1">
    <property type="entry name" value="TREHALASE"/>
    <property type="match status" value="1"/>
</dbReference>
<keyword evidence="10" id="KW-1185">Reference proteome</keyword>
<dbReference type="InterPro" id="IPR008928">
    <property type="entry name" value="6-hairpin_glycosidase_sf"/>
</dbReference>
<dbReference type="WBParaSite" id="GPUH_0002423401-mRNA-1">
    <property type="protein sequence ID" value="GPUH_0002423401-mRNA-1"/>
    <property type="gene ID" value="GPUH_0002423401"/>
</dbReference>
<dbReference type="InterPro" id="IPR018232">
    <property type="entry name" value="Glyco_hydro_37_CS"/>
</dbReference>
<reference evidence="9 10" key="2">
    <citation type="submission" date="2018-11" db="EMBL/GenBank/DDBJ databases">
        <authorList>
            <consortium name="Pathogen Informatics"/>
        </authorList>
    </citation>
    <scope>NUCLEOTIDE SEQUENCE [LARGE SCALE GENOMIC DNA]</scope>
</reference>
<dbReference type="GO" id="GO:0004555">
    <property type="term" value="F:alpha,alpha-trehalase activity"/>
    <property type="evidence" value="ECO:0007669"/>
    <property type="project" value="UniProtKB-EC"/>
</dbReference>
<keyword evidence="5" id="KW-0378">Hydrolase</keyword>
<dbReference type="EMBL" id="UYRT01100409">
    <property type="protein sequence ID" value="VDN42533.1"/>
    <property type="molecule type" value="Genomic_DNA"/>
</dbReference>
<comment type="similarity">
    <text evidence="2">Belongs to the glycosyl hydrolase 37 family.</text>
</comment>
<evidence type="ECO:0000256" key="6">
    <source>
        <dbReference type="ARBA" id="ARBA00023295"/>
    </source>
</evidence>
<gene>
    <name evidence="9" type="ORF">GPUH_LOCUS24203</name>
</gene>
<reference evidence="11" key="1">
    <citation type="submission" date="2016-06" db="UniProtKB">
        <authorList>
            <consortium name="WormBaseParasite"/>
        </authorList>
    </citation>
    <scope>IDENTIFICATION</scope>
</reference>
<comment type="catalytic activity">
    <reaction evidence="1">
        <text>alpha,alpha-trehalose + H2O = alpha-D-glucose + beta-D-glucose</text>
        <dbReference type="Rhea" id="RHEA:32675"/>
        <dbReference type="ChEBI" id="CHEBI:15377"/>
        <dbReference type="ChEBI" id="CHEBI:15903"/>
        <dbReference type="ChEBI" id="CHEBI:16551"/>
        <dbReference type="ChEBI" id="CHEBI:17925"/>
        <dbReference type="EC" id="3.2.1.28"/>
    </reaction>
</comment>
<dbReference type="OrthoDB" id="5844582at2759"/>
<sequence length="115" mass="13541">MHYFFQSNDAYSYQGGIPVSTVNSGQQWDFPYAWPPLDHMIIEGMRKSEDPYAQKAAFQMAQKWIRKSYNTFQATGLILEKVRAFFLYSYDTFAHMQVFIFYCKTMVTIQDEALC</sequence>
<dbReference type="InterPro" id="IPR001661">
    <property type="entry name" value="Glyco_hydro_37"/>
</dbReference>
<evidence type="ECO:0000256" key="3">
    <source>
        <dbReference type="ARBA" id="ARBA00012757"/>
    </source>
</evidence>
<dbReference type="PANTHER" id="PTHR23403">
    <property type="entry name" value="TREHALASE"/>
    <property type="match status" value="1"/>
</dbReference>
<dbReference type="EC" id="3.2.1.28" evidence="3"/>
<name>A0A183ETB3_9BILA</name>
<evidence type="ECO:0000256" key="5">
    <source>
        <dbReference type="ARBA" id="ARBA00022801"/>
    </source>
</evidence>
<dbReference type="Proteomes" id="UP000271098">
    <property type="component" value="Unassembled WGS sequence"/>
</dbReference>
<evidence type="ECO:0000256" key="1">
    <source>
        <dbReference type="ARBA" id="ARBA00001576"/>
    </source>
</evidence>
<evidence type="ECO:0000256" key="2">
    <source>
        <dbReference type="ARBA" id="ARBA00005615"/>
    </source>
</evidence>
<evidence type="ECO:0000313" key="9">
    <source>
        <dbReference type="EMBL" id="VDN42533.1"/>
    </source>
</evidence>
<dbReference type="InterPro" id="IPR012341">
    <property type="entry name" value="6hp_glycosidase-like_sf"/>
</dbReference>
<keyword evidence="6" id="KW-0326">Glycosidase</keyword>
<dbReference type="SUPFAM" id="SSF48208">
    <property type="entry name" value="Six-hairpin glycosidases"/>
    <property type="match status" value="1"/>
</dbReference>
<organism evidence="11">
    <name type="scientific">Gongylonema pulchrum</name>
    <dbReference type="NCBI Taxonomy" id="637853"/>
    <lineage>
        <taxon>Eukaryota</taxon>
        <taxon>Metazoa</taxon>
        <taxon>Ecdysozoa</taxon>
        <taxon>Nematoda</taxon>
        <taxon>Chromadorea</taxon>
        <taxon>Rhabditida</taxon>
        <taxon>Spirurina</taxon>
        <taxon>Spiruromorpha</taxon>
        <taxon>Spiruroidea</taxon>
        <taxon>Gongylonematidae</taxon>
        <taxon>Gongylonema</taxon>
    </lineage>
</organism>
<dbReference type="Gene3D" id="1.50.10.10">
    <property type="match status" value="1"/>
</dbReference>
<dbReference type="Pfam" id="PF01204">
    <property type="entry name" value="Trehalase"/>
    <property type="match status" value="1"/>
</dbReference>
<evidence type="ECO:0000256" key="4">
    <source>
        <dbReference type="ARBA" id="ARBA00019905"/>
    </source>
</evidence>
<evidence type="ECO:0000256" key="8">
    <source>
        <dbReference type="ARBA" id="ARBA00031637"/>
    </source>
</evidence>
<proteinExistence type="inferred from homology"/>
<evidence type="ECO:0000313" key="11">
    <source>
        <dbReference type="WBParaSite" id="GPUH_0002423401-mRNA-1"/>
    </source>
</evidence>
<evidence type="ECO:0000256" key="7">
    <source>
        <dbReference type="ARBA" id="ARBA00030473"/>
    </source>
</evidence>
<dbReference type="AlphaFoldDB" id="A0A183ETB3"/>